<feature type="compositionally biased region" description="Basic and acidic residues" evidence="17">
    <location>
        <begin position="872"/>
        <end position="886"/>
    </location>
</feature>
<dbReference type="NCBIfam" id="TIGR00229">
    <property type="entry name" value="sensory_box"/>
    <property type="match status" value="1"/>
</dbReference>
<dbReference type="OMA" id="PMNKTET"/>
<feature type="coiled-coil region" evidence="16">
    <location>
        <begin position="915"/>
        <end position="942"/>
    </location>
</feature>
<keyword evidence="16" id="KW-0175">Coiled coil</keyword>
<evidence type="ECO:0000256" key="16">
    <source>
        <dbReference type="SAM" id="Coils"/>
    </source>
</evidence>
<evidence type="ECO:0000256" key="11">
    <source>
        <dbReference type="ARBA" id="ARBA00023065"/>
    </source>
</evidence>
<gene>
    <name evidence="21" type="primary">KCNH5</name>
</gene>
<dbReference type="PANTHER" id="PTHR10217:SF533">
    <property type="entry name" value="POTASSIUM VOLTAGE-GATED CHANNEL SUBFAMILY H MEMBER 5"/>
    <property type="match status" value="1"/>
</dbReference>
<keyword evidence="3" id="KW-0633">Potassium transport</keyword>
<dbReference type="FunFam" id="1.10.1200.260:FF:000003">
    <property type="entry name" value="Potassium voltage-gated channel subfamily H member 1"/>
    <property type="match status" value="1"/>
</dbReference>
<dbReference type="GeneID" id="105758458"/>
<evidence type="ECO:0000256" key="9">
    <source>
        <dbReference type="ARBA" id="ARBA00022958"/>
    </source>
</evidence>
<keyword evidence="14" id="KW-0407">Ion channel</keyword>
<evidence type="ECO:0000256" key="15">
    <source>
        <dbReference type="ARBA" id="ARBA00034430"/>
    </source>
</evidence>
<evidence type="ECO:0000256" key="12">
    <source>
        <dbReference type="ARBA" id="ARBA00023136"/>
    </source>
</evidence>
<evidence type="ECO:0000256" key="4">
    <source>
        <dbReference type="ARBA" id="ARBA00022553"/>
    </source>
</evidence>
<evidence type="ECO:0000256" key="7">
    <source>
        <dbReference type="ARBA" id="ARBA00022860"/>
    </source>
</evidence>
<keyword evidence="22" id="KW-1185">Reference proteome</keyword>
<dbReference type="SUPFAM" id="SSF55785">
    <property type="entry name" value="PYP-like sensor domain (PAS domain)"/>
    <property type="match status" value="1"/>
</dbReference>
<evidence type="ECO:0000256" key="5">
    <source>
        <dbReference type="ARBA" id="ARBA00022692"/>
    </source>
</evidence>
<dbReference type="Gene3D" id="3.30.450.20">
    <property type="entry name" value="PAS domain"/>
    <property type="match status" value="1"/>
</dbReference>
<dbReference type="FunFam" id="3.30.450.20:FF:000009">
    <property type="entry name" value="Potassium voltage-gated channel subfamily H member 1"/>
    <property type="match status" value="1"/>
</dbReference>
<dbReference type="InParanoid" id="A0A674HSL3"/>
<dbReference type="Pfam" id="PF00027">
    <property type="entry name" value="cNMP_binding"/>
    <property type="match status" value="1"/>
</dbReference>
<evidence type="ECO:0000313" key="21">
    <source>
        <dbReference type="Ensembl" id="ENSTGUP00000037311.1"/>
    </source>
</evidence>
<keyword evidence="9" id="KW-0630">Potassium</keyword>
<dbReference type="Ensembl" id="ENSTGUT00000019755.1">
    <property type="protein sequence ID" value="ENSTGUP00000037311.1"/>
    <property type="gene ID" value="ENSTGUG00000012967.2"/>
</dbReference>
<feature type="compositionally biased region" description="Polar residues" evidence="17">
    <location>
        <begin position="950"/>
        <end position="960"/>
    </location>
</feature>
<feature type="transmembrane region" description="Helical" evidence="18">
    <location>
        <begin position="346"/>
        <end position="370"/>
    </location>
</feature>
<evidence type="ECO:0000259" key="20">
    <source>
        <dbReference type="PROSITE" id="PS50113"/>
    </source>
</evidence>
<proteinExistence type="predicted"/>
<dbReference type="KEGG" id="tgu:105758458"/>
<feature type="transmembrane region" description="Helical" evidence="18">
    <location>
        <begin position="419"/>
        <end position="439"/>
    </location>
</feature>
<dbReference type="InterPro" id="IPR050818">
    <property type="entry name" value="KCNH_animal-type"/>
</dbReference>
<protein>
    <submittedName>
        <fullName evidence="21">Potassium voltage-gated channel subfamily H member 5</fullName>
    </submittedName>
</protein>
<organism evidence="21 22">
    <name type="scientific">Taeniopygia guttata</name>
    <name type="common">Zebra finch</name>
    <name type="synonym">Poephila guttata</name>
    <dbReference type="NCBI Taxonomy" id="59729"/>
    <lineage>
        <taxon>Eukaryota</taxon>
        <taxon>Metazoa</taxon>
        <taxon>Chordata</taxon>
        <taxon>Craniata</taxon>
        <taxon>Vertebrata</taxon>
        <taxon>Euteleostomi</taxon>
        <taxon>Archelosauria</taxon>
        <taxon>Archosauria</taxon>
        <taxon>Dinosauria</taxon>
        <taxon>Saurischia</taxon>
        <taxon>Theropoda</taxon>
        <taxon>Coelurosauria</taxon>
        <taxon>Aves</taxon>
        <taxon>Neognathae</taxon>
        <taxon>Neoaves</taxon>
        <taxon>Telluraves</taxon>
        <taxon>Australaves</taxon>
        <taxon>Passeriformes</taxon>
        <taxon>Passeroidea</taxon>
        <taxon>Estrildidae</taxon>
        <taxon>Estrildinae</taxon>
        <taxon>Taeniopygia</taxon>
    </lineage>
</organism>
<comment type="catalytic activity">
    <reaction evidence="15">
        <text>K(+)(in) = K(+)(out)</text>
        <dbReference type="Rhea" id="RHEA:29463"/>
        <dbReference type="ChEBI" id="CHEBI:29103"/>
    </reaction>
</comment>
<accession>A0A674HSL3</accession>
<evidence type="ECO:0000256" key="8">
    <source>
        <dbReference type="ARBA" id="ARBA00022882"/>
    </source>
</evidence>
<feature type="region of interest" description="Disordered" evidence="17">
    <location>
        <begin position="839"/>
        <end position="889"/>
    </location>
</feature>
<feature type="region of interest" description="Disordered" evidence="17">
    <location>
        <begin position="950"/>
        <end position="989"/>
    </location>
</feature>
<evidence type="ECO:0000256" key="10">
    <source>
        <dbReference type="ARBA" id="ARBA00022989"/>
    </source>
</evidence>
<dbReference type="CDD" id="cd00038">
    <property type="entry name" value="CAP_ED"/>
    <property type="match status" value="1"/>
</dbReference>
<dbReference type="PROSITE" id="PS50042">
    <property type="entry name" value="CNMP_BINDING_3"/>
    <property type="match status" value="1"/>
</dbReference>
<dbReference type="CTD" id="27133"/>
<reference evidence="21" key="3">
    <citation type="submission" date="2025-09" db="UniProtKB">
        <authorList>
            <consortium name="Ensembl"/>
        </authorList>
    </citation>
    <scope>IDENTIFICATION</scope>
</reference>
<dbReference type="AlphaFoldDB" id="A0A674HSL3"/>
<keyword evidence="12 18" id="KW-0472">Membrane</keyword>
<evidence type="ECO:0000259" key="19">
    <source>
        <dbReference type="PROSITE" id="PS50042"/>
    </source>
</evidence>
<evidence type="ECO:0000256" key="18">
    <source>
        <dbReference type="SAM" id="Phobius"/>
    </source>
</evidence>
<dbReference type="Proteomes" id="UP000007754">
    <property type="component" value="Chromosome 5"/>
</dbReference>
<keyword evidence="4" id="KW-0597">Phosphoprotein</keyword>
<keyword evidence="7" id="KW-0112">Calmodulin-binding</keyword>
<dbReference type="GeneTree" id="ENSGT00940000156540"/>
<feature type="domain" description="PAC" evidence="20">
    <location>
        <begin position="91"/>
        <end position="143"/>
    </location>
</feature>
<dbReference type="SMART" id="SM00100">
    <property type="entry name" value="cNMP"/>
    <property type="match status" value="1"/>
</dbReference>
<dbReference type="PANTHER" id="PTHR10217">
    <property type="entry name" value="VOLTAGE AND LIGAND GATED POTASSIUM CHANNEL"/>
    <property type="match status" value="1"/>
</dbReference>
<dbReference type="SMART" id="SM00086">
    <property type="entry name" value="PAC"/>
    <property type="match status" value="1"/>
</dbReference>
<keyword evidence="8" id="KW-0851">Voltage-gated channel</keyword>
<dbReference type="FunFam" id="2.60.120.10:FF:000009">
    <property type="entry name" value="Potassium voltage-gated channel subfamily H member 1"/>
    <property type="match status" value="1"/>
</dbReference>
<keyword evidence="6" id="KW-0631">Potassium channel</keyword>
<dbReference type="PRINTS" id="PR01463">
    <property type="entry name" value="EAGCHANLFMLY"/>
</dbReference>
<dbReference type="InterPro" id="IPR001610">
    <property type="entry name" value="PAC"/>
</dbReference>
<dbReference type="GO" id="GO:0008076">
    <property type="term" value="C:voltage-gated potassium channel complex"/>
    <property type="evidence" value="ECO:0007669"/>
    <property type="project" value="Ensembl"/>
</dbReference>
<feature type="region of interest" description="Disordered" evidence="17">
    <location>
        <begin position="783"/>
        <end position="814"/>
    </location>
</feature>
<evidence type="ECO:0000256" key="14">
    <source>
        <dbReference type="ARBA" id="ARBA00023303"/>
    </source>
</evidence>
<keyword evidence="10 18" id="KW-1133">Transmembrane helix</keyword>
<dbReference type="Gene3D" id="1.10.287.70">
    <property type="match status" value="1"/>
</dbReference>
<dbReference type="InterPro" id="IPR000595">
    <property type="entry name" value="cNMP-bd_dom"/>
</dbReference>
<dbReference type="InterPro" id="IPR000700">
    <property type="entry name" value="PAS-assoc_C"/>
</dbReference>
<dbReference type="GO" id="GO:0005516">
    <property type="term" value="F:calmodulin binding"/>
    <property type="evidence" value="ECO:0007669"/>
    <property type="project" value="UniProtKB-KW"/>
</dbReference>
<feature type="transmembrane region" description="Helical" evidence="18">
    <location>
        <begin position="451"/>
        <end position="472"/>
    </location>
</feature>
<dbReference type="PRINTS" id="PR01464">
    <property type="entry name" value="EAGCHANNEL"/>
</dbReference>
<feature type="transmembrane region" description="Helical" evidence="18">
    <location>
        <begin position="217"/>
        <end position="236"/>
    </location>
</feature>
<dbReference type="CDD" id="cd00130">
    <property type="entry name" value="PAS"/>
    <property type="match status" value="1"/>
</dbReference>
<keyword evidence="5 18" id="KW-0812">Transmembrane</keyword>
<reference evidence="21 22" key="1">
    <citation type="journal article" date="2010" name="Nature">
        <title>The genome of a songbird.</title>
        <authorList>
            <person name="Warren W.C."/>
            <person name="Clayton D.F."/>
            <person name="Ellegren H."/>
            <person name="Arnold A.P."/>
            <person name="Hillier L.W."/>
            <person name="Kunstner A."/>
            <person name="Searle S."/>
            <person name="White S."/>
            <person name="Vilella A.J."/>
            <person name="Fairley S."/>
            <person name="Heger A."/>
            <person name="Kong L."/>
            <person name="Ponting C.P."/>
            <person name="Jarvis E.D."/>
            <person name="Mello C.V."/>
            <person name="Minx P."/>
            <person name="Lovell P."/>
            <person name="Velho T.A."/>
            <person name="Ferris M."/>
            <person name="Balakrishnan C.N."/>
            <person name="Sinha S."/>
            <person name="Blatti C."/>
            <person name="London S.E."/>
            <person name="Li Y."/>
            <person name="Lin Y.C."/>
            <person name="George J."/>
            <person name="Sweedler J."/>
            <person name="Southey B."/>
            <person name="Gunaratne P."/>
            <person name="Watson M."/>
            <person name="Nam K."/>
            <person name="Backstrom N."/>
            <person name="Smeds L."/>
            <person name="Nabholz B."/>
            <person name="Itoh Y."/>
            <person name="Whitney O."/>
            <person name="Pfenning A.R."/>
            <person name="Howard J."/>
            <person name="Volker M."/>
            <person name="Skinner B.M."/>
            <person name="Griffin D.K."/>
            <person name="Ye L."/>
            <person name="McLaren W.M."/>
            <person name="Flicek P."/>
            <person name="Quesada V."/>
            <person name="Velasco G."/>
            <person name="Lopez-Otin C."/>
            <person name="Puente X.S."/>
            <person name="Olender T."/>
            <person name="Lancet D."/>
            <person name="Smit A.F."/>
            <person name="Hubley R."/>
            <person name="Konkel M.K."/>
            <person name="Walker J.A."/>
            <person name="Batzer M.A."/>
            <person name="Gu W."/>
            <person name="Pollock D.D."/>
            <person name="Chen L."/>
            <person name="Cheng Z."/>
            <person name="Eichler E.E."/>
            <person name="Stapley J."/>
            <person name="Slate J."/>
            <person name="Ekblom R."/>
            <person name="Birkhead T."/>
            <person name="Burke T."/>
            <person name="Burt D."/>
            <person name="Scharff C."/>
            <person name="Adam I."/>
            <person name="Richard H."/>
            <person name="Sultan M."/>
            <person name="Soldatov A."/>
            <person name="Lehrach H."/>
            <person name="Edwards S.V."/>
            <person name="Yang S.P."/>
            <person name="Li X."/>
            <person name="Graves T."/>
            <person name="Fulton L."/>
            <person name="Nelson J."/>
            <person name="Chinwalla A."/>
            <person name="Hou S."/>
            <person name="Mardis E.R."/>
            <person name="Wilson R.K."/>
        </authorList>
    </citation>
    <scope>NUCLEOTIDE SEQUENCE [LARGE SCALE GENOMIC DNA]</scope>
</reference>
<dbReference type="Gene3D" id="2.60.120.10">
    <property type="entry name" value="Jelly Rolls"/>
    <property type="match status" value="1"/>
</dbReference>
<keyword evidence="13" id="KW-0325">Glycoprotein</keyword>
<keyword evidence="11" id="KW-0406">Ion transport</keyword>
<dbReference type="InterPro" id="IPR035965">
    <property type="entry name" value="PAS-like_dom_sf"/>
</dbReference>
<dbReference type="GO" id="GO:0009986">
    <property type="term" value="C:cell surface"/>
    <property type="evidence" value="ECO:0007669"/>
    <property type="project" value="Ensembl"/>
</dbReference>
<dbReference type="Pfam" id="PF00520">
    <property type="entry name" value="Ion_trans"/>
    <property type="match status" value="1"/>
</dbReference>
<evidence type="ECO:0000313" key="22">
    <source>
        <dbReference type="Proteomes" id="UP000007754"/>
    </source>
</evidence>
<reference evidence="21" key="2">
    <citation type="submission" date="2025-08" db="UniProtKB">
        <authorList>
            <consortium name="Ensembl"/>
        </authorList>
    </citation>
    <scope>IDENTIFICATION</scope>
</reference>
<comment type="subcellular location">
    <subcellularLocation>
        <location evidence="1">Membrane</location>
        <topology evidence="1">Multi-pass membrane protein</topology>
    </subcellularLocation>
</comment>
<dbReference type="InterPro" id="IPR003949">
    <property type="entry name" value="K_chnl_volt-dep_EAG"/>
</dbReference>
<dbReference type="InterPro" id="IPR003938">
    <property type="entry name" value="K_chnl_volt-dep_EAG/ELK/ERG"/>
</dbReference>
<evidence type="ECO:0000256" key="6">
    <source>
        <dbReference type="ARBA" id="ARBA00022826"/>
    </source>
</evidence>
<dbReference type="SUPFAM" id="SSF81324">
    <property type="entry name" value="Voltage-gated potassium channels"/>
    <property type="match status" value="1"/>
</dbReference>
<dbReference type="Pfam" id="PF13426">
    <property type="entry name" value="PAS_9"/>
    <property type="match status" value="1"/>
</dbReference>
<evidence type="ECO:0000256" key="17">
    <source>
        <dbReference type="SAM" id="MobiDB-lite"/>
    </source>
</evidence>
<name>A0A674HSL3_TAEGU</name>
<keyword evidence="2" id="KW-0813">Transport</keyword>
<dbReference type="Gene3D" id="1.10.1200.260">
    <property type="match status" value="1"/>
</dbReference>
<sequence length="989" mass="112024">MPGGKRGLVAPQNTFLENIVRRSSESSFLLGNAQIVDWPVVYSNDGFCKLSGYHRADVMQKSSTCSFMYGELTDKKTIEKVRQTFDNYESNCFEILLYKKNRTPVWFYMQIAPIRNEHEKVVLFLCTFKDITLFKQPIEDDSTKGWTKFARLTRALTNSRSVLQQLTPMNKAEVVHKHSRLAEVLQLGSDILPQYKQEAPKTPPHIILHYCAFKTTWDWVILILTFYTAIMVPYNVSFKTKQNNIAWLVLDSVVDVIFLVDIVLNFHTTFVGPGGEVISDPKLIRMNYLKTWFVIDLLSCLPYDIINAFENVDEGISSLFSSLKVVRLLRLGRVARKLDHYLEYGAAVLVLLVCVFGLVAHWLACIWYSIGDYEVIDELTNTIKTDSWLYQLALSIGTPYRYNTTGSGQWEGGPSKDSLYISSLYFTMTSLTTIGFGNIAPTTDGEKIFSVAMMMVGSLLYATIFGNVTTIFQQMYANTNRYHEMLNNVRDFLKLYQVPKGLSERVMDYIVSTWSMSKGIDTEKVLSICPKDMRADICVHLNRKVFNEHPAFRLASDGCLRALAVEFQTIHCAPGDLIYHAGESVDALCFVVSGSLEVIQDDEVVAILGKGDVFGDIFWKETSLAHACANVRALTYCDLHIIKREALLKVLDFYTAFANSFSRNLTLTCNLRKRIIFRKISDVKKEEEERLRQKNEVTLSIPVDHPVRKLFQKFKQQKEMRNQGSTHIDPERNQLQVESRSVQNGASITGTSVVTVSQITPIQTTLAYMKSSEAVKQNNRDVMELKPNGNGDQKCLKVNSPMRMKNGNGKGWLRLKNTMGTHEEKKEDWNNVTKAESMGLLSDDPKSNDSENGVNKNPLRKTDSCDSGITKSDLRLDKAGETRSPLEHSPIQADARCPFYPIPEQALQTTLQEVKHELKEDIQLLSSRMAALEKQVAEILKILSEKNVSQLSSPKSHLSPQSPPQIPCQDIFSVSRPASPESEKDEIHF</sequence>
<feature type="domain" description="Cyclic nucleotide-binding" evidence="19">
    <location>
        <begin position="551"/>
        <end position="651"/>
    </location>
</feature>
<evidence type="ECO:0000256" key="3">
    <source>
        <dbReference type="ARBA" id="ARBA00022538"/>
    </source>
</evidence>
<dbReference type="GO" id="GO:0005251">
    <property type="term" value="F:delayed rectifier potassium channel activity"/>
    <property type="evidence" value="ECO:0007669"/>
    <property type="project" value="Ensembl"/>
</dbReference>
<dbReference type="GO" id="GO:0042391">
    <property type="term" value="P:regulation of membrane potential"/>
    <property type="evidence" value="ECO:0007669"/>
    <property type="project" value="TreeGrafter"/>
</dbReference>
<dbReference type="InterPro" id="IPR014710">
    <property type="entry name" value="RmlC-like_jellyroll"/>
</dbReference>
<dbReference type="FunFam" id="1.10.287.70:FF:000035">
    <property type="entry name" value="Potassium voltage-gated channel, subfamily H (Eag-related), member 1"/>
    <property type="match status" value="1"/>
</dbReference>
<dbReference type="SUPFAM" id="SSF51206">
    <property type="entry name" value="cAMP-binding domain-like"/>
    <property type="match status" value="1"/>
</dbReference>
<dbReference type="PROSITE" id="PS50113">
    <property type="entry name" value="PAC"/>
    <property type="match status" value="1"/>
</dbReference>
<evidence type="ECO:0000256" key="2">
    <source>
        <dbReference type="ARBA" id="ARBA00022448"/>
    </source>
</evidence>
<dbReference type="OrthoDB" id="447251at2759"/>
<dbReference type="GO" id="GO:0010389">
    <property type="term" value="P:regulation of G2/M transition of mitotic cell cycle"/>
    <property type="evidence" value="ECO:0007669"/>
    <property type="project" value="Ensembl"/>
</dbReference>
<dbReference type="InterPro" id="IPR018490">
    <property type="entry name" value="cNMP-bd_dom_sf"/>
</dbReference>
<dbReference type="InterPro" id="IPR000014">
    <property type="entry name" value="PAS"/>
</dbReference>
<dbReference type="RefSeq" id="XP_030131015.1">
    <property type="nucleotide sequence ID" value="XM_030275155.4"/>
</dbReference>
<dbReference type="InterPro" id="IPR005821">
    <property type="entry name" value="Ion_trans_dom"/>
</dbReference>
<evidence type="ECO:0000256" key="13">
    <source>
        <dbReference type="ARBA" id="ARBA00023180"/>
    </source>
</evidence>
<evidence type="ECO:0000256" key="1">
    <source>
        <dbReference type="ARBA" id="ARBA00004141"/>
    </source>
</evidence>